<proteinExistence type="predicted"/>
<sequence length="351" mass="39691">MKKIWTLFTAASLLLLHSVCLNGQETLGDKIKDISITNERTLLRIASPHPWHYVARFDAGYRADRIERVASAPTTLPSYGLTPAASSPFQTIRMKFPRNGVALFSTAIVAVYEDGFTIGGDGDFGWITTARDSQDTTTGFSTTNPSATTLDFRNPLTGWVGDINLYVGYELHLAKDLLFTPEVGYAYNHQTVYVHHDTNASNYTTTARYQGSWSGPWMGFSAHLPFRDNFFAEAKYRYRWGGVYWDRIVRDGRENSFTASYPTYHVEESVTSGSPKGHLIQLSTGYKFFQNWWVALTLKYHNWKAESGTINNRGFFQNSSSTTYTWLDNPQSLEEVKWSSLAATLGFRSDF</sequence>
<accession>A0ABS3APF8</accession>
<organism evidence="3 4">
    <name type="scientific">Simkania negevensis</name>
    <dbReference type="NCBI Taxonomy" id="83561"/>
    <lineage>
        <taxon>Bacteria</taxon>
        <taxon>Pseudomonadati</taxon>
        <taxon>Chlamydiota</taxon>
        <taxon>Chlamydiia</taxon>
        <taxon>Parachlamydiales</taxon>
        <taxon>Simkaniaceae</taxon>
        <taxon>Simkania</taxon>
    </lineage>
</organism>
<feature type="domain" description="Protochlamydia outer membrane protein" evidence="2">
    <location>
        <begin position="57"/>
        <end position="348"/>
    </location>
</feature>
<dbReference type="EMBL" id="JAFITR010000004">
    <property type="protein sequence ID" value="MBN4066527.1"/>
    <property type="molecule type" value="Genomic_DNA"/>
</dbReference>
<feature type="chain" id="PRO_5046621037" description="Protochlamydia outer membrane protein domain-containing protein" evidence="1">
    <location>
        <begin position="24"/>
        <end position="351"/>
    </location>
</feature>
<evidence type="ECO:0000313" key="4">
    <source>
        <dbReference type="Proteomes" id="UP000722121"/>
    </source>
</evidence>
<dbReference type="Proteomes" id="UP000722121">
    <property type="component" value="Unassembled WGS sequence"/>
</dbReference>
<feature type="signal peptide" evidence="1">
    <location>
        <begin position="1"/>
        <end position="23"/>
    </location>
</feature>
<keyword evidence="1" id="KW-0732">Signal</keyword>
<evidence type="ECO:0000259" key="2">
    <source>
        <dbReference type="Pfam" id="PF17251"/>
    </source>
</evidence>
<gene>
    <name evidence="3" type="ORF">JYU14_00380</name>
</gene>
<name>A0ABS3APF8_9BACT</name>
<dbReference type="InterPro" id="IPR035163">
    <property type="entry name" value="Pom"/>
</dbReference>
<protein>
    <recommendedName>
        <fullName evidence="2">Protochlamydia outer membrane protein domain-containing protein</fullName>
    </recommendedName>
</protein>
<evidence type="ECO:0000256" key="1">
    <source>
        <dbReference type="SAM" id="SignalP"/>
    </source>
</evidence>
<keyword evidence="4" id="KW-1185">Reference proteome</keyword>
<evidence type="ECO:0000313" key="3">
    <source>
        <dbReference type="EMBL" id="MBN4066527.1"/>
    </source>
</evidence>
<comment type="caution">
    <text evidence="3">The sequence shown here is derived from an EMBL/GenBank/DDBJ whole genome shotgun (WGS) entry which is preliminary data.</text>
</comment>
<reference evidence="3 4" key="1">
    <citation type="submission" date="2021-02" db="EMBL/GenBank/DDBJ databases">
        <title>Activity-based single-cell genomes from oceanic crustal fluid captures similar information to metagenomic and metatranscriptomic surveys with orders of magnitude less sampling.</title>
        <authorList>
            <person name="D'Angelo T.S."/>
            <person name="Orcutt B.N."/>
        </authorList>
    </citation>
    <scope>NUCLEOTIDE SEQUENCE [LARGE SCALE GENOMIC DNA]</scope>
    <source>
        <strain evidence="3">AH-315-G07</strain>
    </source>
</reference>
<dbReference type="Pfam" id="PF17251">
    <property type="entry name" value="Pom"/>
    <property type="match status" value="1"/>
</dbReference>